<proteinExistence type="predicted"/>
<keyword evidence="1" id="KW-0175">Coiled coil</keyword>
<evidence type="ECO:0000256" key="1">
    <source>
        <dbReference type="SAM" id="Coils"/>
    </source>
</evidence>
<sequence length="63" mass="7617">MEVVESESKKQDDVEVLVEQIKEMKQKIEMLEKERYRREAVELVKKMETANEEEETSEEPWSK</sequence>
<evidence type="ECO:0000313" key="3">
    <source>
        <dbReference type="WBParaSite" id="nRc.2.0.1.t11804-RA"/>
    </source>
</evidence>
<accession>A0A915IC92</accession>
<protein>
    <submittedName>
        <fullName evidence="3">Uncharacterized protein</fullName>
    </submittedName>
</protein>
<keyword evidence="2" id="KW-1185">Reference proteome</keyword>
<evidence type="ECO:0000313" key="2">
    <source>
        <dbReference type="Proteomes" id="UP000887565"/>
    </source>
</evidence>
<reference evidence="3" key="1">
    <citation type="submission" date="2022-11" db="UniProtKB">
        <authorList>
            <consortium name="WormBaseParasite"/>
        </authorList>
    </citation>
    <scope>IDENTIFICATION</scope>
</reference>
<dbReference type="Proteomes" id="UP000887565">
    <property type="component" value="Unplaced"/>
</dbReference>
<name>A0A915IC92_ROMCU</name>
<dbReference type="AlphaFoldDB" id="A0A915IC92"/>
<organism evidence="2 3">
    <name type="scientific">Romanomermis culicivorax</name>
    <name type="common">Nematode worm</name>
    <dbReference type="NCBI Taxonomy" id="13658"/>
    <lineage>
        <taxon>Eukaryota</taxon>
        <taxon>Metazoa</taxon>
        <taxon>Ecdysozoa</taxon>
        <taxon>Nematoda</taxon>
        <taxon>Enoplea</taxon>
        <taxon>Dorylaimia</taxon>
        <taxon>Mermithida</taxon>
        <taxon>Mermithoidea</taxon>
        <taxon>Mermithidae</taxon>
        <taxon>Romanomermis</taxon>
    </lineage>
</organism>
<dbReference type="WBParaSite" id="nRc.2.0.1.t11804-RA">
    <property type="protein sequence ID" value="nRc.2.0.1.t11804-RA"/>
    <property type="gene ID" value="nRc.2.0.1.g11804"/>
</dbReference>
<feature type="coiled-coil region" evidence="1">
    <location>
        <begin position="7"/>
        <end position="53"/>
    </location>
</feature>